<evidence type="ECO:0000313" key="1">
    <source>
        <dbReference type="EMBL" id="VEL21589.1"/>
    </source>
</evidence>
<accession>A0A448WVZ4</accession>
<evidence type="ECO:0000313" key="2">
    <source>
        <dbReference type="Proteomes" id="UP000784294"/>
    </source>
</evidence>
<reference evidence="1" key="1">
    <citation type="submission" date="2018-11" db="EMBL/GenBank/DDBJ databases">
        <authorList>
            <consortium name="Pathogen Informatics"/>
        </authorList>
    </citation>
    <scope>NUCLEOTIDE SEQUENCE</scope>
</reference>
<dbReference type="Proteomes" id="UP000784294">
    <property type="component" value="Unassembled WGS sequence"/>
</dbReference>
<sequence>MVVSSRSEAINCIRAAHQSAVETLGHYSRELSSCNLHASQWLAEGMKLGIRQNEASSELKLQKVRH</sequence>
<name>A0A448WVZ4_9PLAT</name>
<keyword evidence="2" id="KW-1185">Reference proteome</keyword>
<dbReference type="EMBL" id="CAAALY010052098">
    <property type="protein sequence ID" value="VEL21589.1"/>
    <property type="molecule type" value="Genomic_DNA"/>
</dbReference>
<comment type="caution">
    <text evidence="1">The sequence shown here is derived from an EMBL/GenBank/DDBJ whole genome shotgun (WGS) entry which is preliminary data.</text>
</comment>
<gene>
    <name evidence="1" type="ORF">PXEA_LOCUS15029</name>
</gene>
<proteinExistence type="predicted"/>
<protein>
    <submittedName>
        <fullName evidence="1">Uncharacterized protein</fullName>
    </submittedName>
</protein>
<organism evidence="1 2">
    <name type="scientific">Protopolystoma xenopodis</name>
    <dbReference type="NCBI Taxonomy" id="117903"/>
    <lineage>
        <taxon>Eukaryota</taxon>
        <taxon>Metazoa</taxon>
        <taxon>Spiralia</taxon>
        <taxon>Lophotrochozoa</taxon>
        <taxon>Platyhelminthes</taxon>
        <taxon>Monogenea</taxon>
        <taxon>Polyopisthocotylea</taxon>
        <taxon>Polystomatidea</taxon>
        <taxon>Polystomatidae</taxon>
        <taxon>Protopolystoma</taxon>
    </lineage>
</organism>
<dbReference type="AlphaFoldDB" id="A0A448WVZ4"/>